<evidence type="ECO:0000256" key="1">
    <source>
        <dbReference type="SAM" id="MobiDB-lite"/>
    </source>
</evidence>
<feature type="compositionally biased region" description="Polar residues" evidence="1">
    <location>
        <begin position="20"/>
        <end position="33"/>
    </location>
</feature>
<dbReference type="RefSeq" id="WP_172354994.1">
    <property type="nucleotide sequence ID" value="NZ_CP053661.1"/>
</dbReference>
<name>A0A6M8BGQ6_9CYAN</name>
<dbReference type="AlphaFoldDB" id="A0A6M8BGQ6"/>
<keyword evidence="3" id="KW-1185">Reference proteome</keyword>
<accession>A0A6M8BGQ6</accession>
<evidence type="ECO:0000313" key="3">
    <source>
        <dbReference type="Proteomes" id="UP000505210"/>
    </source>
</evidence>
<evidence type="ECO:0000313" key="2">
    <source>
        <dbReference type="EMBL" id="QKD82313.1"/>
    </source>
</evidence>
<proteinExistence type="predicted"/>
<reference evidence="2 3" key="1">
    <citation type="submission" date="2020-05" db="EMBL/GenBank/DDBJ databases">
        <title>Complete genome sequence of of a novel Thermoleptolyngbya strain isolated from hot springs of Ganzi, Sichuan China.</title>
        <authorList>
            <person name="Tang J."/>
            <person name="Daroch M."/>
            <person name="Li L."/>
            <person name="Waleron K."/>
            <person name="Waleron M."/>
            <person name="Waleron M."/>
        </authorList>
    </citation>
    <scope>NUCLEOTIDE SEQUENCE [LARGE SCALE GENOMIC DNA]</scope>
    <source>
        <strain evidence="2 3">PKUAC-SCTA183</strain>
    </source>
</reference>
<dbReference type="KEGG" id="theu:HPC62_09040"/>
<feature type="compositionally biased region" description="Polar residues" evidence="1">
    <location>
        <begin position="103"/>
        <end position="127"/>
    </location>
</feature>
<dbReference type="EMBL" id="CP053661">
    <property type="protein sequence ID" value="QKD82313.1"/>
    <property type="molecule type" value="Genomic_DNA"/>
</dbReference>
<gene>
    <name evidence="2" type="ORF">HPC62_09040</name>
</gene>
<dbReference type="Proteomes" id="UP000505210">
    <property type="component" value="Chromosome"/>
</dbReference>
<protein>
    <submittedName>
        <fullName evidence="2">Uncharacterized protein</fullName>
    </submittedName>
</protein>
<feature type="region of interest" description="Disordered" evidence="1">
    <location>
        <begin position="1"/>
        <end position="35"/>
    </location>
</feature>
<sequence>MAAIALGCQSRPVAEPSAEAPSQSLNAEQNAAQSDPFRDAVNKAMEAATLTQTAKTHDEWNTVLKTWQQAIDLMQAVPASHPNYQTAQAKVSEYLRNRKYAHQNAQTTQSAAQRTGASQSYKTQDEN</sequence>
<feature type="region of interest" description="Disordered" evidence="1">
    <location>
        <begin position="102"/>
        <end position="127"/>
    </location>
</feature>
<organism evidence="2 3">
    <name type="scientific">Thermoleptolyngbya sichuanensis A183</name>
    <dbReference type="NCBI Taxonomy" id="2737172"/>
    <lineage>
        <taxon>Bacteria</taxon>
        <taxon>Bacillati</taxon>
        <taxon>Cyanobacteriota</taxon>
        <taxon>Cyanophyceae</taxon>
        <taxon>Oculatellales</taxon>
        <taxon>Oculatellaceae</taxon>
        <taxon>Thermoleptolyngbya</taxon>
        <taxon>Thermoleptolyngbya sichuanensis</taxon>
    </lineage>
</organism>